<keyword evidence="2 4" id="KW-0378">Hydrolase</keyword>
<keyword evidence="7" id="KW-1185">Reference proteome</keyword>
<dbReference type="CAZy" id="GH43">
    <property type="family name" value="Glycoside Hydrolase Family 43"/>
</dbReference>
<dbReference type="OrthoDB" id="9801455at2"/>
<dbReference type="GO" id="GO:0005975">
    <property type="term" value="P:carbohydrate metabolic process"/>
    <property type="evidence" value="ECO:0007669"/>
    <property type="project" value="InterPro"/>
</dbReference>
<dbReference type="STRING" id="106370.Francci3_3976"/>
<evidence type="ECO:0000313" key="6">
    <source>
        <dbReference type="EMBL" id="ABD13326.1"/>
    </source>
</evidence>
<dbReference type="eggNOG" id="COG3507">
    <property type="taxonomic scope" value="Bacteria"/>
</dbReference>
<protein>
    <submittedName>
        <fullName evidence="6">Glycoside hydrolase, family 43</fullName>
    </submittedName>
</protein>
<dbReference type="InterPro" id="IPR023296">
    <property type="entry name" value="Glyco_hydro_beta-prop_sf"/>
</dbReference>
<proteinExistence type="inferred from homology"/>
<organism evidence="6 7">
    <name type="scientific">Frankia casuarinae (strain DSM 45818 / CECT 9043 / HFP020203 / CcI3)</name>
    <dbReference type="NCBI Taxonomy" id="106370"/>
    <lineage>
        <taxon>Bacteria</taxon>
        <taxon>Bacillati</taxon>
        <taxon>Actinomycetota</taxon>
        <taxon>Actinomycetes</taxon>
        <taxon>Frankiales</taxon>
        <taxon>Frankiaceae</taxon>
        <taxon>Frankia</taxon>
    </lineage>
</organism>
<dbReference type="Gene3D" id="2.115.10.20">
    <property type="entry name" value="Glycosyl hydrolase domain, family 43"/>
    <property type="match status" value="1"/>
</dbReference>
<evidence type="ECO:0000313" key="7">
    <source>
        <dbReference type="Proteomes" id="UP000001937"/>
    </source>
</evidence>
<dbReference type="SUPFAM" id="SSF75005">
    <property type="entry name" value="Arabinanase/levansucrase/invertase"/>
    <property type="match status" value="1"/>
</dbReference>
<evidence type="ECO:0000256" key="3">
    <source>
        <dbReference type="ARBA" id="ARBA00023295"/>
    </source>
</evidence>
<dbReference type="PhylomeDB" id="Q2J5W6"/>
<dbReference type="AlphaFoldDB" id="Q2J5W6"/>
<dbReference type="Pfam" id="PF04616">
    <property type="entry name" value="Glyco_hydro_43"/>
    <property type="match status" value="1"/>
</dbReference>
<evidence type="ECO:0000256" key="1">
    <source>
        <dbReference type="ARBA" id="ARBA00009865"/>
    </source>
</evidence>
<dbReference type="HOGENOM" id="CLU_656814_0_0_11"/>
<evidence type="ECO:0000256" key="4">
    <source>
        <dbReference type="RuleBase" id="RU361187"/>
    </source>
</evidence>
<dbReference type="InterPro" id="IPR006710">
    <property type="entry name" value="Glyco_hydro_43"/>
</dbReference>
<evidence type="ECO:0000256" key="2">
    <source>
        <dbReference type="ARBA" id="ARBA00022801"/>
    </source>
</evidence>
<gene>
    <name evidence="6" type="ordered locus">Francci3_3976</name>
</gene>
<accession>Q2J5W6</accession>
<reference evidence="6 7" key="1">
    <citation type="journal article" date="2007" name="Genome Res.">
        <title>Genome characteristics of facultatively symbiotic Frankia sp. strains reflect host range and host plant biogeography.</title>
        <authorList>
            <person name="Normand P."/>
            <person name="Lapierre P."/>
            <person name="Tisa L.S."/>
            <person name="Gogarten J.P."/>
            <person name="Alloisio N."/>
            <person name="Bagnarol E."/>
            <person name="Bassi C.A."/>
            <person name="Berry A.M."/>
            <person name="Bickhart D.M."/>
            <person name="Choisne N."/>
            <person name="Couloux A."/>
            <person name="Cournoyer B."/>
            <person name="Cruveiller S."/>
            <person name="Daubin V."/>
            <person name="Demange N."/>
            <person name="Francino M.P."/>
            <person name="Goltsman E."/>
            <person name="Huang Y."/>
            <person name="Kopp O.R."/>
            <person name="Labarre L."/>
            <person name="Lapidus A."/>
            <person name="Lavire C."/>
            <person name="Marechal J."/>
            <person name="Martinez M."/>
            <person name="Mastronunzio J.E."/>
            <person name="Mullin B.C."/>
            <person name="Niemann J."/>
            <person name="Pujic P."/>
            <person name="Rawnsley T."/>
            <person name="Rouy Z."/>
            <person name="Schenowitz C."/>
            <person name="Sellstedt A."/>
            <person name="Tavares F."/>
            <person name="Tomkins J.P."/>
            <person name="Vallenet D."/>
            <person name="Valverde C."/>
            <person name="Wall L.G."/>
            <person name="Wang Y."/>
            <person name="Medigue C."/>
            <person name="Benson D.R."/>
        </authorList>
    </citation>
    <scope>NUCLEOTIDE SEQUENCE [LARGE SCALE GENOMIC DNA]</scope>
    <source>
        <strain evidence="7">DSM 45818 / CECT 9043 / CcI3</strain>
    </source>
</reference>
<evidence type="ECO:0000256" key="5">
    <source>
        <dbReference type="SAM" id="MobiDB-lite"/>
    </source>
</evidence>
<dbReference type="Proteomes" id="UP000001937">
    <property type="component" value="Chromosome"/>
</dbReference>
<name>Q2J5W6_FRACC</name>
<dbReference type="KEGG" id="fra:Francci3_3976"/>
<sequence length="376" mass="39403">MAGEKGAGLAQGLIDFVRRQPAVVVIIIVLGGLYLARSGPGPGSRAVLVPGIEFSAPSLITRNRTTYAFGVDPDSPGTVDVLSSRDRRSWTIEPAALRALPPWADPAGGLGPAAVGAFGHGFVMYYATAVRGLGVRCISAATADSADGPFVDTSLAPFICQTADGGSSDPSPFVDEAGRAYLAWASPGAGGGSDRNHGAPPTLWAARLRSDGLVLTGEPAVMLRPSLSWQQGRISAPSMISARGRHHLLYSAASSLGGRQVVATASCKGPLGPCLPAGEPMLTGGKVGFGPSGAHAFTDARDRWWVGLHSWDSRPDGVYLPIGRFVVAPLDVTRDAVTLHVDSLVRGRVLDPDERDPPHERRRQHEDRVDGEDRMG</sequence>
<dbReference type="EMBL" id="CP000249">
    <property type="protein sequence ID" value="ABD13326.1"/>
    <property type="molecule type" value="Genomic_DNA"/>
</dbReference>
<feature type="region of interest" description="Disordered" evidence="5">
    <location>
        <begin position="349"/>
        <end position="376"/>
    </location>
</feature>
<dbReference type="GO" id="GO:0004553">
    <property type="term" value="F:hydrolase activity, hydrolyzing O-glycosyl compounds"/>
    <property type="evidence" value="ECO:0007669"/>
    <property type="project" value="InterPro"/>
</dbReference>
<comment type="similarity">
    <text evidence="1 4">Belongs to the glycosyl hydrolase 43 family.</text>
</comment>
<keyword evidence="3 4" id="KW-0326">Glycosidase</keyword>
<dbReference type="RefSeq" id="WP_011438350.1">
    <property type="nucleotide sequence ID" value="NC_007777.1"/>
</dbReference>